<dbReference type="PANTHER" id="PTHR43122:SF2">
    <property type="entry name" value="FERREDOXIN SUBUNIT OF PYRUVATE:FLAVODOXIN OXIDOREDUCTASE"/>
    <property type="match status" value="1"/>
</dbReference>
<evidence type="ECO:0000259" key="4">
    <source>
        <dbReference type="PROSITE" id="PS51379"/>
    </source>
</evidence>
<keyword evidence="3" id="KW-0411">Iron-sulfur</keyword>
<organism evidence="5 6">
    <name type="scientific">Candidatus Promineifilum breve</name>
    <dbReference type="NCBI Taxonomy" id="1806508"/>
    <lineage>
        <taxon>Bacteria</taxon>
        <taxon>Bacillati</taxon>
        <taxon>Chloroflexota</taxon>
        <taxon>Ardenticatenia</taxon>
        <taxon>Candidatus Promineifilales</taxon>
        <taxon>Candidatus Promineifilaceae</taxon>
        <taxon>Candidatus Promineifilum</taxon>
    </lineage>
</organism>
<accession>A0A160SZ12</accession>
<dbReference type="KEGG" id="pbf:CFX0092_A0463"/>
<keyword evidence="6" id="KW-1185">Reference proteome</keyword>
<dbReference type="SUPFAM" id="SSF54862">
    <property type="entry name" value="4Fe-4S ferredoxins"/>
    <property type="match status" value="1"/>
</dbReference>
<dbReference type="GO" id="GO:0051536">
    <property type="term" value="F:iron-sulfur cluster binding"/>
    <property type="evidence" value="ECO:0007669"/>
    <property type="project" value="UniProtKB-KW"/>
</dbReference>
<dbReference type="Gene3D" id="3.30.70.3270">
    <property type="match status" value="1"/>
</dbReference>
<keyword evidence="2" id="KW-0408">Iron</keyword>
<gene>
    <name evidence="5" type="ORF">CFX0092_A0463</name>
</gene>
<dbReference type="Proteomes" id="UP000215027">
    <property type="component" value="Chromosome I"/>
</dbReference>
<name>A0A160SZ12_9CHLR</name>
<dbReference type="Gene3D" id="3.30.70.20">
    <property type="match status" value="1"/>
</dbReference>
<dbReference type="InterPro" id="IPR017900">
    <property type="entry name" value="4Fe4S_Fe_S_CS"/>
</dbReference>
<feature type="domain" description="4Fe-4S ferredoxin-type" evidence="4">
    <location>
        <begin position="4"/>
        <end position="33"/>
    </location>
</feature>
<dbReference type="PROSITE" id="PS51379">
    <property type="entry name" value="4FE4S_FER_2"/>
    <property type="match status" value="2"/>
</dbReference>
<dbReference type="OrthoDB" id="9803192at2"/>
<dbReference type="AlphaFoldDB" id="A0A160SZ12"/>
<protein>
    <recommendedName>
        <fullName evidence="4">4Fe-4S ferredoxin-type domain-containing protein</fullName>
    </recommendedName>
</protein>
<dbReference type="GO" id="GO:0046872">
    <property type="term" value="F:metal ion binding"/>
    <property type="evidence" value="ECO:0007669"/>
    <property type="project" value="UniProtKB-KW"/>
</dbReference>
<dbReference type="InterPro" id="IPR017896">
    <property type="entry name" value="4Fe4S_Fe-S-bd"/>
</dbReference>
<keyword evidence="1" id="KW-0479">Metal-binding</keyword>
<dbReference type="PROSITE" id="PS00198">
    <property type="entry name" value="4FE4S_FER_1"/>
    <property type="match status" value="2"/>
</dbReference>
<dbReference type="PANTHER" id="PTHR43122">
    <property type="entry name" value="FERREDOXIN SUBUNIT OF PYRUVATE:FLAVODOXIN OXIDOREDUCTASE-RELATED"/>
    <property type="match status" value="1"/>
</dbReference>
<evidence type="ECO:0000313" key="6">
    <source>
        <dbReference type="Proteomes" id="UP000215027"/>
    </source>
</evidence>
<evidence type="ECO:0000256" key="2">
    <source>
        <dbReference type="ARBA" id="ARBA00023004"/>
    </source>
</evidence>
<dbReference type="Pfam" id="PF12838">
    <property type="entry name" value="Fer4_7"/>
    <property type="match status" value="1"/>
</dbReference>
<proteinExistence type="predicted"/>
<dbReference type="EMBL" id="LN890655">
    <property type="protein sequence ID" value="CUS02344.2"/>
    <property type="molecule type" value="Genomic_DNA"/>
</dbReference>
<evidence type="ECO:0000256" key="1">
    <source>
        <dbReference type="ARBA" id="ARBA00022723"/>
    </source>
</evidence>
<evidence type="ECO:0000313" key="5">
    <source>
        <dbReference type="EMBL" id="CUS02344.2"/>
    </source>
</evidence>
<dbReference type="RefSeq" id="WP_095041967.1">
    <property type="nucleotide sequence ID" value="NZ_LN890655.1"/>
</dbReference>
<feature type="domain" description="4Fe-4S ferredoxin-type" evidence="4">
    <location>
        <begin position="41"/>
        <end position="71"/>
    </location>
</feature>
<evidence type="ECO:0000256" key="3">
    <source>
        <dbReference type="ARBA" id="ARBA00023014"/>
    </source>
</evidence>
<reference evidence="5" key="1">
    <citation type="submission" date="2016-01" db="EMBL/GenBank/DDBJ databases">
        <authorList>
            <person name="Mcilroy J.S."/>
            <person name="Karst M S."/>
            <person name="Albertsen M."/>
        </authorList>
    </citation>
    <scope>NUCLEOTIDE SEQUENCE</scope>
    <source>
        <strain evidence="5">Cfx-K</strain>
    </source>
</reference>
<sequence>MATGRVVIDVERCKGCDLCREACPQDVLALAEELNSKGYRPVILLDPVHHCTGCALCAVVCPDGCITVYRDVVDKTRPASSRSMASSPSNRIPQTTLIQQEVVQHG</sequence>